<name>A0A6B0RVT3_9CETA</name>
<gene>
    <name evidence="1" type="ORF">E5288_WYG004032</name>
</gene>
<reference evidence="1" key="1">
    <citation type="submission" date="2019-10" db="EMBL/GenBank/DDBJ databases">
        <title>The sequence and de novo assembly of the wild yak genome.</title>
        <authorList>
            <person name="Liu Y."/>
        </authorList>
    </citation>
    <scope>NUCLEOTIDE SEQUENCE [LARGE SCALE GENOMIC DNA]</scope>
    <source>
        <strain evidence="1">WY2019</strain>
    </source>
</reference>
<sequence length="99" mass="10884">MREPLGFAKCTYLADRGSMDQLAYPQEDSDPLAFFWKAQPGDQNSGLRTNARPSGPAISLSVLCQPLEDVELERSTGTSRGAAELLLLLQSLQERVDFP</sequence>
<keyword evidence="2" id="KW-1185">Reference proteome</keyword>
<protein>
    <submittedName>
        <fullName evidence="1">Uncharacterized protein</fullName>
    </submittedName>
</protein>
<dbReference type="EMBL" id="VBQZ03000107">
    <property type="protein sequence ID" value="MXQ94218.1"/>
    <property type="molecule type" value="Genomic_DNA"/>
</dbReference>
<organism evidence="1 2">
    <name type="scientific">Bos mutus</name>
    <name type="common">wild yak</name>
    <dbReference type="NCBI Taxonomy" id="72004"/>
    <lineage>
        <taxon>Eukaryota</taxon>
        <taxon>Metazoa</taxon>
        <taxon>Chordata</taxon>
        <taxon>Craniata</taxon>
        <taxon>Vertebrata</taxon>
        <taxon>Euteleostomi</taxon>
        <taxon>Mammalia</taxon>
        <taxon>Eutheria</taxon>
        <taxon>Laurasiatheria</taxon>
        <taxon>Artiodactyla</taxon>
        <taxon>Ruminantia</taxon>
        <taxon>Pecora</taxon>
        <taxon>Bovidae</taxon>
        <taxon>Bovinae</taxon>
        <taxon>Bos</taxon>
    </lineage>
</organism>
<evidence type="ECO:0000313" key="2">
    <source>
        <dbReference type="Proteomes" id="UP000322234"/>
    </source>
</evidence>
<accession>A0A6B0RVT3</accession>
<evidence type="ECO:0000313" key="1">
    <source>
        <dbReference type="EMBL" id="MXQ94218.1"/>
    </source>
</evidence>
<comment type="caution">
    <text evidence="1">The sequence shown here is derived from an EMBL/GenBank/DDBJ whole genome shotgun (WGS) entry which is preliminary data.</text>
</comment>
<dbReference type="AlphaFoldDB" id="A0A6B0RVT3"/>
<proteinExistence type="predicted"/>
<dbReference type="Proteomes" id="UP000322234">
    <property type="component" value="Unassembled WGS sequence"/>
</dbReference>